<evidence type="ECO:0000313" key="1">
    <source>
        <dbReference type="EMBL" id="TCT02824.1"/>
    </source>
</evidence>
<dbReference type="OrthoDB" id="7582980at2"/>
<keyword evidence="2" id="KW-1185">Reference proteome</keyword>
<name>A0A4R3LQK0_9HYPH</name>
<dbReference type="EMBL" id="SMAK01000023">
    <property type="protein sequence ID" value="TCT02824.1"/>
    <property type="molecule type" value="Genomic_DNA"/>
</dbReference>
<dbReference type="Proteomes" id="UP000295678">
    <property type="component" value="Unassembled WGS sequence"/>
</dbReference>
<organism evidence="1 2">
    <name type="scientific">Tepidamorphus gemmatus</name>
    <dbReference type="NCBI Taxonomy" id="747076"/>
    <lineage>
        <taxon>Bacteria</taxon>
        <taxon>Pseudomonadati</taxon>
        <taxon>Pseudomonadota</taxon>
        <taxon>Alphaproteobacteria</taxon>
        <taxon>Hyphomicrobiales</taxon>
        <taxon>Tepidamorphaceae</taxon>
        <taxon>Tepidamorphus</taxon>
    </lineage>
</organism>
<evidence type="ECO:0000313" key="2">
    <source>
        <dbReference type="Proteomes" id="UP000295678"/>
    </source>
</evidence>
<protein>
    <submittedName>
        <fullName evidence="1">Putative phage protein (TIGR02216 family)</fullName>
    </submittedName>
</protein>
<sequence length="91" mass="9349">MSAPPPPGESLAAALYRLAVAGLGLTPAAAWAATPRELLLAAAALRGDDEAGRQRLSRAAFAALLARYPDRSFATCTIVQHDAVCDGEDTG</sequence>
<accession>A0A4R3LQK0</accession>
<dbReference type="InterPro" id="IPR019056">
    <property type="entry name" value="Phage_TAC_6"/>
</dbReference>
<dbReference type="AlphaFoldDB" id="A0A4R3LQK0"/>
<comment type="caution">
    <text evidence="1">The sequence shown here is derived from an EMBL/GenBank/DDBJ whole genome shotgun (WGS) entry which is preliminary data.</text>
</comment>
<reference evidence="1 2" key="1">
    <citation type="submission" date="2019-03" db="EMBL/GenBank/DDBJ databases">
        <title>Genomic Encyclopedia of Type Strains, Phase IV (KMG-IV): sequencing the most valuable type-strain genomes for metagenomic binning, comparative biology and taxonomic classification.</title>
        <authorList>
            <person name="Goeker M."/>
        </authorList>
    </citation>
    <scope>NUCLEOTIDE SEQUENCE [LARGE SCALE GENOMIC DNA]</scope>
    <source>
        <strain evidence="1 2">DSM 19345</strain>
    </source>
</reference>
<proteinExistence type="predicted"/>
<dbReference type="Pfam" id="PF09550">
    <property type="entry name" value="Phage_TAC_6"/>
    <property type="match status" value="1"/>
</dbReference>
<gene>
    <name evidence="1" type="ORF">EDC22_1238</name>
</gene>
<dbReference type="RefSeq" id="WP_132808069.1">
    <property type="nucleotide sequence ID" value="NZ_SMAK01000023.1"/>
</dbReference>